<dbReference type="Pfam" id="PF13899">
    <property type="entry name" value="Thioredoxin_7"/>
    <property type="match status" value="1"/>
</dbReference>
<dbReference type="InterPro" id="IPR028250">
    <property type="entry name" value="DsbDN"/>
</dbReference>
<keyword evidence="2 6" id="KW-0812">Transmembrane</keyword>
<dbReference type="Proteomes" id="UP000000925">
    <property type="component" value="Chromosome"/>
</dbReference>
<dbReference type="HOGENOM" id="CLU_014657_1_1_0"/>
<proteinExistence type="predicted"/>
<feature type="domain" description="Thiol:disulfide interchange protein DsbD N-terminal" evidence="9">
    <location>
        <begin position="37"/>
        <end position="151"/>
    </location>
</feature>
<feature type="transmembrane region" description="Helical" evidence="6">
    <location>
        <begin position="556"/>
        <end position="573"/>
    </location>
</feature>
<dbReference type="eggNOG" id="COG4233">
    <property type="taxonomic scope" value="Bacteria"/>
</dbReference>
<dbReference type="OrthoDB" id="9811036at2"/>
<keyword evidence="11" id="KW-1185">Reference proteome</keyword>
<evidence type="ECO:0000313" key="10">
    <source>
        <dbReference type="EMBL" id="ADE55182.1"/>
    </source>
</evidence>
<dbReference type="Pfam" id="PF02683">
    <property type="entry name" value="DsbD_TM"/>
    <property type="match status" value="1"/>
</dbReference>
<evidence type="ECO:0000259" key="9">
    <source>
        <dbReference type="Pfam" id="PF11412"/>
    </source>
</evidence>
<dbReference type="GO" id="GO:0045454">
    <property type="term" value="P:cell redox homeostasis"/>
    <property type="evidence" value="ECO:0007669"/>
    <property type="project" value="TreeGrafter"/>
</dbReference>
<evidence type="ECO:0000256" key="4">
    <source>
        <dbReference type="ARBA" id="ARBA00022989"/>
    </source>
</evidence>
<feature type="domain" description="Cytochrome C biogenesis protein transmembrane" evidence="8">
    <location>
        <begin position="302"/>
        <end position="511"/>
    </location>
</feature>
<feature type="transmembrane region" description="Helical" evidence="6">
    <location>
        <begin position="345"/>
        <end position="365"/>
    </location>
</feature>
<dbReference type="STRING" id="583355.Caka_2164"/>
<dbReference type="InterPro" id="IPR036249">
    <property type="entry name" value="Thioredoxin-like_sf"/>
</dbReference>
<feature type="chain" id="PRO_5003070805" evidence="7">
    <location>
        <begin position="23"/>
        <end position="702"/>
    </location>
</feature>
<dbReference type="KEGG" id="caa:Caka_2164"/>
<protein>
    <submittedName>
        <fullName evidence="10">Cytochrome c biogenesis protein transmembrane region</fullName>
    </submittedName>
</protein>
<comment type="subcellular location">
    <subcellularLocation>
        <location evidence="1">Membrane</location>
        <topology evidence="1">Multi-pass membrane protein</topology>
    </subcellularLocation>
</comment>
<evidence type="ECO:0000259" key="8">
    <source>
        <dbReference type="Pfam" id="PF02683"/>
    </source>
</evidence>
<keyword evidence="5 6" id="KW-0472">Membrane</keyword>
<evidence type="ECO:0000256" key="6">
    <source>
        <dbReference type="SAM" id="Phobius"/>
    </source>
</evidence>
<dbReference type="GO" id="GO:0015035">
    <property type="term" value="F:protein-disulfide reductase activity"/>
    <property type="evidence" value="ECO:0007669"/>
    <property type="project" value="TreeGrafter"/>
</dbReference>
<dbReference type="GO" id="GO:0017004">
    <property type="term" value="P:cytochrome complex assembly"/>
    <property type="evidence" value="ECO:0007669"/>
    <property type="project" value="UniProtKB-KW"/>
</dbReference>
<feature type="transmembrane region" description="Helical" evidence="6">
    <location>
        <begin position="521"/>
        <end position="544"/>
    </location>
</feature>
<feature type="transmembrane region" description="Helical" evidence="6">
    <location>
        <begin position="499"/>
        <end position="515"/>
    </location>
</feature>
<dbReference type="PANTHER" id="PTHR32234:SF3">
    <property type="entry name" value="SUPPRESSION OF COPPER SENSITIVITY PROTEIN"/>
    <property type="match status" value="1"/>
</dbReference>
<evidence type="ECO:0000256" key="3">
    <source>
        <dbReference type="ARBA" id="ARBA00022748"/>
    </source>
</evidence>
<sequence>MRFLASLFLCLQFGLWAQFLQAAPQQVQHATVELIAEQAVVRPGDAFTIALRYELDDHWHLYWENPGASGFPPSVEWDLPEGVEVGALQFPAPERFELAGLVSYGHEGVVLFPMQVTVASDYAGERLRLKGQASWLLCKDVCIADDAELSLDLSVGDTGTLSKSAASIQAAVSALPEPFEGQLESAIEGKEFVLKVRSAEVWSEADVYFYSLPEGLVDPNAAQDVEWTGAAVEIRVALSDYADGIEDFGGVLQVGERRFELPMGLIGAVSGSLSNSAVSGTADSGAIGFEERLLQLGPVGWLILAFVGGLILNFMPCVLPVLSLKVFSLLKHTGQSRREAMAHGLAYTAGVVLSFIALAGVLFALRAAGELIGWGYQLQSPGFTLGLTVLFFVFGLNLMGVFEIGVGLVGADAKVSQRNDLIGSLGMGVLAAVVGAPCMGPLVASVSGIAIQASIFEGLLIFGTMGLGLASPFLLLAIFPKFAAFLPKPGAWMETFKQVMGFLLMLAVIFLAGVVGRSGGIPAMMTLLIVLFLSALGAWIYGRWGAPVKTPGTRRIALGLALLLIVGGGAYGAKSIKQAYLDNVGEHQLDGAWATWSPERVEQELEAGNAVFVDFTASWCLICQANKIPLRSDEIEMLFEDEGIVSLEADWTLRDSVIAQVLEQYGRAGVPLYLLYTPDGEVVELPQNLTRGIIRSAVEDAL</sequence>
<evidence type="ECO:0000256" key="2">
    <source>
        <dbReference type="ARBA" id="ARBA00022692"/>
    </source>
</evidence>
<evidence type="ECO:0000256" key="7">
    <source>
        <dbReference type="SAM" id="SignalP"/>
    </source>
</evidence>
<dbReference type="SUPFAM" id="SSF52833">
    <property type="entry name" value="Thioredoxin-like"/>
    <property type="match status" value="1"/>
</dbReference>
<dbReference type="InterPro" id="IPR003834">
    <property type="entry name" value="Cyt_c_assmbl_TM_dom"/>
</dbReference>
<dbReference type="GO" id="GO:0016020">
    <property type="term" value="C:membrane"/>
    <property type="evidence" value="ECO:0007669"/>
    <property type="project" value="UniProtKB-SubCell"/>
</dbReference>
<dbReference type="RefSeq" id="WP_013043904.1">
    <property type="nucleotide sequence ID" value="NC_014008.1"/>
</dbReference>
<feature type="signal peptide" evidence="7">
    <location>
        <begin position="1"/>
        <end position="22"/>
    </location>
</feature>
<reference evidence="10 11" key="1">
    <citation type="journal article" date="2010" name="Stand. Genomic Sci.">
        <title>Complete genome sequence of Coraliomargarita akajimensis type strain (04OKA010-24).</title>
        <authorList>
            <person name="Mavromatis K."/>
            <person name="Abt B."/>
            <person name="Brambilla E."/>
            <person name="Lapidus A."/>
            <person name="Copeland A."/>
            <person name="Deshpande S."/>
            <person name="Nolan M."/>
            <person name="Lucas S."/>
            <person name="Tice H."/>
            <person name="Cheng J.F."/>
            <person name="Han C."/>
            <person name="Detter J.C."/>
            <person name="Woyke T."/>
            <person name="Goodwin L."/>
            <person name="Pitluck S."/>
            <person name="Held B."/>
            <person name="Brettin T."/>
            <person name="Tapia R."/>
            <person name="Ivanova N."/>
            <person name="Mikhailova N."/>
            <person name="Pati A."/>
            <person name="Liolios K."/>
            <person name="Chen A."/>
            <person name="Palaniappan K."/>
            <person name="Land M."/>
            <person name="Hauser L."/>
            <person name="Chang Y.J."/>
            <person name="Jeffries C.D."/>
            <person name="Rohde M."/>
            <person name="Goker M."/>
            <person name="Bristow J."/>
            <person name="Eisen J.A."/>
            <person name="Markowitz V."/>
            <person name="Hugenholtz P."/>
            <person name="Klenk H.P."/>
            <person name="Kyrpides N.C."/>
        </authorList>
    </citation>
    <scope>NUCLEOTIDE SEQUENCE [LARGE SCALE GENOMIC DNA]</scope>
    <source>
        <strain evidence="11">DSM 45221 / IAM 15411 / JCM 23193 / KCTC 12865</strain>
    </source>
</reference>
<dbReference type="AlphaFoldDB" id="D5EM22"/>
<organism evidence="10 11">
    <name type="scientific">Coraliomargarita akajimensis (strain DSM 45221 / IAM 15411 / JCM 23193 / KCTC 12865 / 04OKA010-24)</name>
    <dbReference type="NCBI Taxonomy" id="583355"/>
    <lineage>
        <taxon>Bacteria</taxon>
        <taxon>Pseudomonadati</taxon>
        <taxon>Verrucomicrobiota</taxon>
        <taxon>Opitutia</taxon>
        <taxon>Puniceicoccales</taxon>
        <taxon>Coraliomargaritaceae</taxon>
        <taxon>Coraliomargarita</taxon>
    </lineage>
</organism>
<feature type="transmembrane region" description="Helical" evidence="6">
    <location>
        <begin position="455"/>
        <end position="479"/>
    </location>
</feature>
<keyword evidence="3" id="KW-0201">Cytochrome c-type biogenesis</keyword>
<feature type="transmembrane region" description="Helical" evidence="6">
    <location>
        <begin position="421"/>
        <end position="443"/>
    </location>
</feature>
<evidence type="ECO:0000313" key="11">
    <source>
        <dbReference type="Proteomes" id="UP000000925"/>
    </source>
</evidence>
<evidence type="ECO:0000256" key="1">
    <source>
        <dbReference type="ARBA" id="ARBA00004141"/>
    </source>
</evidence>
<gene>
    <name evidence="10" type="ordered locus">Caka_2164</name>
</gene>
<feature type="transmembrane region" description="Helical" evidence="6">
    <location>
        <begin position="299"/>
        <end position="324"/>
    </location>
</feature>
<evidence type="ECO:0000256" key="5">
    <source>
        <dbReference type="ARBA" id="ARBA00023136"/>
    </source>
</evidence>
<dbReference type="eggNOG" id="COG4232">
    <property type="taxonomic scope" value="Bacteria"/>
</dbReference>
<accession>D5EM22</accession>
<keyword evidence="4 6" id="KW-1133">Transmembrane helix</keyword>
<dbReference type="Gene3D" id="3.40.30.10">
    <property type="entry name" value="Glutaredoxin"/>
    <property type="match status" value="1"/>
</dbReference>
<name>D5EM22_CORAD</name>
<feature type="transmembrane region" description="Helical" evidence="6">
    <location>
        <begin position="385"/>
        <end position="409"/>
    </location>
</feature>
<dbReference type="EMBL" id="CP001998">
    <property type="protein sequence ID" value="ADE55182.1"/>
    <property type="molecule type" value="Genomic_DNA"/>
</dbReference>
<dbReference type="Pfam" id="PF11412">
    <property type="entry name" value="DsbD_N"/>
    <property type="match status" value="1"/>
</dbReference>
<dbReference type="PANTHER" id="PTHR32234">
    <property type="entry name" value="THIOL:DISULFIDE INTERCHANGE PROTEIN DSBD"/>
    <property type="match status" value="1"/>
</dbReference>
<keyword evidence="7" id="KW-0732">Signal</keyword>